<evidence type="ECO:0000256" key="3">
    <source>
        <dbReference type="ARBA" id="ARBA00022452"/>
    </source>
</evidence>
<dbReference type="InterPro" id="IPR036942">
    <property type="entry name" value="Beta-barrel_TonB_sf"/>
</dbReference>
<dbReference type="InterPro" id="IPR039426">
    <property type="entry name" value="TonB-dep_rcpt-like"/>
</dbReference>
<feature type="domain" description="TonB-dependent receptor-like beta-barrel" evidence="11">
    <location>
        <begin position="261"/>
        <end position="650"/>
    </location>
</feature>
<dbReference type="PANTHER" id="PTHR30069">
    <property type="entry name" value="TONB-DEPENDENT OUTER MEMBRANE RECEPTOR"/>
    <property type="match status" value="1"/>
</dbReference>
<gene>
    <name evidence="12" type="ORF">EOD42_06970</name>
</gene>
<keyword evidence="5" id="KW-0732">Signal</keyword>
<evidence type="ECO:0000256" key="1">
    <source>
        <dbReference type="ARBA" id="ARBA00004571"/>
    </source>
</evidence>
<keyword evidence="7 10" id="KW-0472">Membrane</keyword>
<comment type="similarity">
    <text evidence="10">Belongs to the TonB-dependent receptor family.</text>
</comment>
<keyword evidence="6" id="KW-0798">TonB box</keyword>
<evidence type="ECO:0000313" key="12">
    <source>
        <dbReference type="EMBL" id="RVT97561.1"/>
    </source>
</evidence>
<evidence type="ECO:0000256" key="8">
    <source>
        <dbReference type="ARBA" id="ARBA00023170"/>
    </source>
</evidence>
<evidence type="ECO:0000256" key="2">
    <source>
        <dbReference type="ARBA" id="ARBA00022448"/>
    </source>
</evidence>
<comment type="subcellular location">
    <subcellularLocation>
        <location evidence="1 10">Cell outer membrane</location>
        <topology evidence="1 10">Multi-pass membrane protein</topology>
    </subcellularLocation>
</comment>
<keyword evidence="4 10" id="KW-0812">Transmembrane</keyword>
<keyword evidence="3 10" id="KW-1134">Transmembrane beta strand</keyword>
<dbReference type="InterPro" id="IPR000531">
    <property type="entry name" value="Beta-barrel_TonB"/>
</dbReference>
<dbReference type="PANTHER" id="PTHR30069:SF29">
    <property type="entry name" value="HEMOGLOBIN AND HEMOGLOBIN-HAPTOGLOBIN-BINDING PROTEIN 1-RELATED"/>
    <property type="match status" value="1"/>
</dbReference>
<evidence type="ECO:0000256" key="10">
    <source>
        <dbReference type="PROSITE-ProRule" id="PRU01360"/>
    </source>
</evidence>
<sequence>MLVLALPMPALAQEAASFAELPELVVETARAAASRTGQDPGSGASVTRFGREEIQALPQGEAATLNQVLLFAPGVVQEAAGDLHVRGDHRNLQYRIEGIAIPEGISGFGALLEGRSVSSVSLVTGALPAQYGQRTAAVVDIRLRDGLTDPGGSIGISGGSNGLIQPGASYGGAAGGLRYFMSGNLLFSDRGLENPTGSASSLHNETRQGRGVVQLSYPVTDTTRAILIAGTVQQRFQIPNIAGQPAAYSVLGNTMFDSGALRSRQWNRSHFAIAGARYESGPWEAVLALNLRQTSLNYLPDVQGELLGGGVASRVLRQNLSIGAQGDVTWRLNEAHTLRAGFTASHDITRNASDNTVLPLSGPDTPYTISERGRIASRLFGLYALDEWRLTPDLTLNLGARFDHMDQQVTASQLSPRASLVWQATEKTSVSLGYARTFTPAPAELLALPALARYAGSTLQPEVFRNDPVRPERAHYINLGIRHRLNEEVTLGVELYHRTVRDMQDLGQFGRALVFSPYNYQRGRAHGVEFSAGWRRGSLSAQASLAISRSEGRGLISSQYVWSAAEQAQVASKYVRTDHDQLITGSAGASWQGWEGGTVNASLLYGSGMRRGFANSQSVTPYVTVNLGVSHRFTLPRAGQWVARLDVINLFDRRYMLRDGTGIGVGAPQYGLRRAVLAGLSTEF</sequence>
<dbReference type="EMBL" id="SACL01000002">
    <property type="protein sequence ID" value="RVT97561.1"/>
    <property type="molecule type" value="Genomic_DNA"/>
</dbReference>
<name>A0A437MIW0_9PROT</name>
<dbReference type="Pfam" id="PF00593">
    <property type="entry name" value="TonB_dep_Rec_b-barrel"/>
    <property type="match status" value="1"/>
</dbReference>
<keyword evidence="8" id="KW-0675">Receptor</keyword>
<organism evidence="12 13">
    <name type="scientific">Rhodovarius crocodyli</name>
    <dbReference type="NCBI Taxonomy" id="1979269"/>
    <lineage>
        <taxon>Bacteria</taxon>
        <taxon>Pseudomonadati</taxon>
        <taxon>Pseudomonadota</taxon>
        <taxon>Alphaproteobacteria</taxon>
        <taxon>Acetobacterales</taxon>
        <taxon>Roseomonadaceae</taxon>
        <taxon>Rhodovarius</taxon>
    </lineage>
</organism>
<comment type="caution">
    <text evidence="12">The sequence shown here is derived from an EMBL/GenBank/DDBJ whole genome shotgun (WGS) entry which is preliminary data.</text>
</comment>
<keyword evidence="9 10" id="KW-0998">Cell outer membrane</keyword>
<keyword evidence="13" id="KW-1185">Reference proteome</keyword>
<reference evidence="12 13" key="1">
    <citation type="submission" date="2019-01" db="EMBL/GenBank/DDBJ databases">
        <authorList>
            <person name="Chen W.-M."/>
        </authorList>
    </citation>
    <scope>NUCLEOTIDE SEQUENCE [LARGE SCALE GENOMIC DNA]</scope>
    <source>
        <strain evidence="12 13">CCP-6</strain>
    </source>
</reference>
<dbReference type="RefSeq" id="WP_127786789.1">
    <property type="nucleotide sequence ID" value="NZ_SACL01000002.1"/>
</dbReference>
<proteinExistence type="inferred from homology"/>
<dbReference type="GO" id="GO:0044718">
    <property type="term" value="P:siderophore transmembrane transport"/>
    <property type="evidence" value="ECO:0007669"/>
    <property type="project" value="TreeGrafter"/>
</dbReference>
<dbReference type="AlphaFoldDB" id="A0A437MIW0"/>
<dbReference type="PROSITE" id="PS52016">
    <property type="entry name" value="TONB_DEPENDENT_REC_3"/>
    <property type="match status" value="1"/>
</dbReference>
<protein>
    <recommendedName>
        <fullName evidence="11">TonB-dependent receptor-like beta-barrel domain-containing protein</fullName>
    </recommendedName>
</protein>
<evidence type="ECO:0000259" key="11">
    <source>
        <dbReference type="Pfam" id="PF00593"/>
    </source>
</evidence>
<keyword evidence="2 10" id="KW-0813">Transport</keyword>
<dbReference type="Proteomes" id="UP000282957">
    <property type="component" value="Unassembled WGS sequence"/>
</dbReference>
<dbReference type="SUPFAM" id="SSF56935">
    <property type="entry name" value="Porins"/>
    <property type="match status" value="1"/>
</dbReference>
<evidence type="ECO:0000256" key="4">
    <source>
        <dbReference type="ARBA" id="ARBA00022692"/>
    </source>
</evidence>
<evidence type="ECO:0000256" key="7">
    <source>
        <dbReference type="ARBA" id="ARBA00023136"/>
    </source>
</evidence>
<evidence type="ECO:0000256" key="9">
    <source>
        <dbReference type="ARBA" id="ARBA00023237"/>
    </source>
</evidence>
<dbReference type="Gene3D" id="2.40.170.20">
    <property type="entry name" value="TonB-dependent receptor, beta-barrel domain"/>
    <property type="match status" value="1"/>
</dbReference>
<dbReference type="GO" id="GO:0009279">
    <property type="term" value="C:cell outer membrane"/>
    <property type="evidence" value="ECO:0007669"/>
    <property type="project" value="UniProtKB-SubCell"/>
</dbReference>
<dbReference type="OrthoDB" id="9764669at2"/>
<accession>A0A437MIW0</accession>
<evidence type="ECO:0000313" key="13">
    <source>
        <dbReference type="Proteomes" id="UP000282957"/>
    </source>
</evidence>
<evidence type="ECO:0000256" key="5">
    <source>
        <dbReference type="ARBA" id="ARBA00022729"/>
    </source>
</evidence>
<dbReference type="GO" id="GO:0015344">
    <property type="term" value="F:siderophore uptake transmembrane transporter activity"/>
    <property type="evidence" value="ECO:0007669"/>
    <property type="project" value="TreeGrafter"/>
</dbReference>
<evidence type="ECO:0000256" key="6">
    <source>
        <dbReference type="ARBA" id="ARBA00023077"/>
    </source>
</evidence>